<keyword evidence="2" id="KW-0812">Transmembrane</keyword>
<evidence type="ECO:0000256" key="1">
    <source>
        <dbReference type="SAM" id="MobiDB-lite"/>
    </source>
</evidence>
<proteinExistence type="predicted"/>
<keyword evidence="4" id="KW-1185">Reference proteome</keyword>
<evidence type="ECO:0000256" key="2">
    <source>
        <dbReference type="SAM" id="Phobius"/>
    </source>
</evidence>
<dbReference type="OMA" id="ARPRQWE"/>
<feature type="region of interest" description="Disordered" evidence="1">
    <location>
        <begin position="1"/>
        <end position="61"/>
    </location>
</feature>
<reference evidence="3" key="2">
    <citation type="submission" date="2015-06" db="UniProtKB">
        <authorList>
            <consortium name="EnsemblPlants"/>
        </authorList>
    </citation>
    <scope>IDENTIFICATION</scope>
</reference>
<dbReference type="Proteomes" id="UP000008022">
    <property type="component" value="Unassembled WGS sequence"/>
</dbReference>
<reference evidence="4" key="1">
    <citation type="submission" date="2013-06" db="EMBL/GenBank/DDBJ databases">
        <authorList>
            <person name="Zhao Q."/>
        </authorList>
    </citation>
    <scope>NUCLEOTIDE SEQUENCE</scope>
    <source>
        <strain evidence="4">cv. W1943</strain>
    </source>
</reference>
<feature type="compositionally biased region" description="Basic and acidic residues" evidence="1">
    <location>
        <begin position="1"/>
        <end position="10"/>
    </location>
</feature>
<dbReference type="Gramene" id="ORUFI01G43140.1">
    <property type="protein sequence ID" value="ORUFI01G43140.1"/>
    <property type="gene ID" value="ORUFI01G43140"/>
</dbReference>
<keyword evidence="2" id="KW-1133">Transmembrane helix</keyword>
<dbReference type="AlphaFoldDB" id="A0A0E0N602"/>
<organism evidence="3 4">
    <name type="scientific">Oryza rufipogon</name>
    <name type="common">Brownbeard rice</name>
    <name type="synonym">Asian wild rice</name>
    <dbReference type="NCBI Taxonomy" id="4529"/>
    <lineage>
        <taxon>Eukaryota</taxon>
        <taxon>Viridiplantae</taxon>
        <taxon>Streptophyta</taxon>
        <taxon>Embryophyta</taxon>
        <taxon>Tracheophyta</taxon>
        <taxon>Spermatophyta</taxon>
        <taxon>Magnoliopsida</taxon>
        <taxon>Liliopsida</taxon>
        <taxon>Poales</taxon>
        <taxon>Poaceae</taxon>
        <taxon>BOP clade</taxon>
        <taxon>Oryzoideae</taxon>
        <taxon>Oryzeae</taxon>
        <taxon>Oryzinae</taxon>
        <taxon>Oryza</taxon>
    </lineage>
</organism>
<name>A0A0E0N602_ORYRU</name>
<evidence type="ECO:0000313" key="3">
    <source>
        <dbReference type="EnsemblPlants" id="ORUFI01G43140.1"/>
    </source>
</evidence>
<evidence type="ECO:0000313" key="4">
    <source>
        <dbReference type="Proteomes" id="UP000008022"/>
    </source>
</evidence>
<dbReference type="HOGENOM" id="CLU_1665249_0_0_1"/>
<feature type="transmembrane region" description="Helical" evidence="2">
    <location>
        <begin position="85"/>
        <end position="107"/>
    </location>
</feature>
<protein>
    <submittedName>
        <fullName evidence="3">Uncharacterized protein</fullName>
    </submittedName>
</protein>
<accession>A0A0E0N602</accession>
<keyword evidence="2" id="KW-0472">Membrane</keyword>
<dbReference type="EnsemblPlants" id="ORUFI01G43140.1">
    <property type="protein sequence ID" value="ORUFI01G43140.1"/>
    <property type="gene ID" value="ORUFI01G43140"/>
</dbReference>
<sequence length="164" mass="17100">MRDGRQRLDEGSSGGHRGAAEPGRGRRAAAARPRQWEDEGNGGGGPRCRSSSSSSWLPAWSPTARRGRGHFQLQLRPLAPFSTGAAGLAAMLAAGAALLLLVCAASLRCSTAPKKLLSGGVSIEEPRAGGGGEECDMFNPLYASRDCPFLDVGFCCSDNGRPDE</sequence>